<dbReference type="SUPFAM" id="SSF47384">
    <property type="entry name" value="Homodimeric domain of signal transducing histidine kinase"/>
    <property type="match status" value="1"/>
</dbReference>
<evidence type="ECO:0000259" key="17">
    <source>
        <dbReference type="PROSITE" id="PS50110"/>
    </source>
</evidence>
<dbReference type="SMART" id="SM00448">
    <property type="entry name" value="REC"/>
    <property type="match status" value="1"/>
</dbReference>
<dbReference type="GO" id="GO:0003700">
    <property type="term" value="F:DNA-binding transcription factor activity"/>
    <property type="evidence" value="ECO:0007669"/>
    <property type="project" value="InterPro"/>
</dbReference>
<keyword evidence="5" id="KW-0547">Nucleotide-binding</keyword>
<evidence type="ECO:0000256" key="2">
    <source>
        <dbReference type="ARBA" id="ARBA00012438"/>
    </source>
</evidence>
<dbReference type="InterPro" id="IPR003594">
    <property type="entry name" value="HATPase_dom"/>
</dbReference>
<name>A0A840D4G8_9BACE</name>
<dbReference type="PROSITE" id="PS01124">
    <property type="entry name" value="HTH_ARAC_FAMILY_2"/>
    <property type="match status" value="1"/>
</dbReference>
<keyword evidence="3 12" id="KW-0597">Phosphoprotein</keyword>
<dbReference type="Gene3D" id="2.130.10.10">
    <property type="entry name" value="YVTN repeat-like/Quinoprotein amine dehydrogenase"/>
    <property type="match status" value="2"/>
</dbReference>
<keyword evidence="19" id="KW-1185">Reference proteome</keyword>
<dbReference type="InterPro" id="IPR005467">
    <property type="entry name" value="His_kinase_dom"/>
</dbReference>
<dbReference type="InterPro" id="IPR001789">
    <property type="entry name" value="Sig_transdc_resp-reg_receiver"/>
</dbReference>
<keyword evidence="14" id="KW-0732">Signal</keyword>
<feature type="domain" description="HTH araC/xylS-type" evidence="15">
    <location>
        <begin position="1252"/>
        <end position="1352"/>
    </location>
</feature>
<evidence type="ECO:0000256" key="1">
    <source>
        <dbReference type="ARBA" id="ARBA00000085"/>
    </source>
</evidence>
<dbReference type="SMART" id="SM00387">
    <property type="entry name" value="HATPase_c"/>
    <property type="match status" value="1"/>
</dbReference>
<feature type="chain" id="PRO_5032962096" description="histidine kinase" evidence="14">
    <location>
        <begin position="21"/>
        <end position="1358"/>
    </location>
</feature>
<evidence type="ECO:0000313" key="18">
    <source>
        <dbReference type="EMBL" id="MBB4043342.1"/>
    </source>
</evidence>
<evidence type="ECO:0000256" key="6">
    <source>
        <dbReference type="ARBA" id="ARBA00022777"/>
    </source>
</evidence>
<dbReference type="Pfam" id="PF07494">
    <property type="entry name" value="Reg_prop"/>
    <property type="match status" value="5"/>
</dbReference>
<dbReference type="Proteomes" id="UP000560658">
    <property type="component" value="Unassembled WGS sequence"/>
</dbReference>
<evidence type="ECO:0000256" key="14">
    <source>
        <dbReference type="SAM" id="SignalP"/>
    </source>
</evidence>
<dbReference type="EC" id="2.7.13.3" evidence="2"/>
<dbReference type="CDD" id="cd17574">
    <property type="entry name" value="REC_OmpR"/>
    <property type="match status" value="1"/>
</dbReference>
<feature type="domain" description="Histidine kinase" evidence="16">
    <location>
        <begin position="835"/>
        <end position="1058"/>
    </location>
</feature>
<dbReference type="Pfam" id="PF00072">
    <property type="entry name" value="Response_reg"/>
    <property type="match status" value="1"/>
</dbReference>
<evidence type="ECO:0000313" key="19">
    <source>
        <dbReference type="Proteomes" id="UP000560658"/>
    </source>
</evidence>
<feature type="transmembrane region" description="Helical" evidence="13">
    <location>
        <begin position="780"/>
        <end position="803"/>
    </location>
</feature>
<dbReference type="GO" id="GO:0043565">
    <property type="term" value="F:sequence-specific DNA binding"/>
    <property type="evidence" value="ECO:0007669"/>
    <property type="project" value="InterPro"/>
</dbReference>
<dbReference type="InterPro" id="IPR011110">
    <property type="entry name" value="Reg_prop"/>
</dbReference>
<dbReference type="Gene3D" id="3.40.50.2300">
    <property type="match status" value="1"/>
</dbReference>
<feature type="signal peptide" evidence="14">
    <location>
        <begin position="1"/>
        <end position="20"/>
    </location>
</feature>
<evidence type="ECO:0000256" key="10">
    <source>
        <dbReference type="ARBA" id="ARBA00023125"/>
    </source>
</evidence>
<dbReference type="InterPro" id="IPR018062">
    <property type="entry name" value="HTH_AraC-typ_CS"/>
</dbReference>
<keyword evidence="10" id="KW-0238">DNA-binding</keyword>
<comment type="catalytic activity">
    <reaction evidence="1">
        <text>ATP + protein L-histidine = ADP + protein N-phospho-L-histidine.</text>
        <dbReference type="EC" id="2.7.13.3"/>
    </reaction>
</comment>
<dbReference type="SUPFAM" id="SSF63829">
    <property type="entry name" value="Calcium-dependent phosphotriesterase"/>
    <property type="match status" value="2"/>
</dbReference>
<evidence type="ECO:0000256" key="8">
    <source>
        <dbReference type="ARBA" id="ARBA00023012"/>
    </source>
</evidence>
<dbReference type="PRINTS" id="PR00344">
    <property type="entry name" value="BCTRLSENSOR"/>
</dbReference>
<evidence type="ECO:0000259" key="16">
    <source>
        <dbReference type="PROSITE" id="PS50109"/>
    </source>
</evidence>
<dbReference type="InterPro" id="IPR036097">
    <property type="entry name" value="HisK_dim/P_sf"/>
</dbReference>
<dbReference type="SUPFAM" id="SSF52172">
    <property type="entry name" value="CheY-like"/>
    <property type="match status" value="1"/>
</dbReference>
<dbReference type="Gene3D" id="1.10.10.60">
    <property type="entry name" value="Homeodomain-like"/>
    <property type="match status" value="1"/>
</dbReference>
<dbReference type="PANTHER" id="PTHR43547:SF2">
    <property type="entry name" value="HYBRID SIGNAL TRANSDUCTION HISTIDINE KINASE C"/>
    <property type="match status" value="1"/>
</dbReference>
<dbReference type="Pfam" id="PF12833">
    <property type="entry name" value="HTH_18"/>
    <property type="match status" value="1"/>
</dbReference>
<dbReference type="FunFam" id="3.30.565.10:FF:000037">
    <property type="entry name" value="Hybrid sensor histidine kinase/response regulator"/>
    <property type="match status" value="1"/>
</dbReference>
<dbReference type="GO" id="GO:0000155">
    <property type="term" value="F:phosphorelay sensor kinase activity"/>
    <property type="evidence" value="ECO:0007669"/>
    <property type="project" value="InterPro"/>
</dbReference>
<gene>
    <name evidence="18" type="ORF">GGR06_001109</name>
</gene>
<evidence type="ECO:0000256" key="9">
    <source>
        <dbReference type="ARBA" id="ARBA00023015"/>
    </source>
</evidence>
<dbReference type="PROSITE" id="PS50110">
    <property type="entry name" value="RESPONSE_REGULATORY"/>
    <property type="match status" value="1"/>
</dbReference>
<evidence type="ECO:0000256" key="5">
    <source>
        <dbReference type="ARBA" id="ARBA00022741"/>
    </source>
</evidence>
<dbReference type="FunFam" id="1.10.287.130:FF:000045">
    <property type="entry name" value="Two-component system sensor histidine kinase/response regulator"/>
    <property type="match status" value="1"/>
</dbReference>
<dbReference type="InterPro" id="IPR004358">
    <property type="entry name" value="Sig_transdc_His_kin-like_C"/>
</dbReference>
<dbReference type="SMART" id="SM00388">
    <property type="entry name" value="HisKA"/>
    <property type="match status" value="1"/>
</dbReference>
<dbReference type="InterPro" id="IPR036890">
    <property type="entry name" value="HATPase_C_sf"/>
</dbReference>
<dbReference type="SUPFAM" id="SSF101898">
    <property type="entry name" value="NHL repeat"/>
    <property type="match status" value="1"/>
</dbReference>
<dbReference type="GO" id="GO:0005524">
    <property type="term" value="F:ATP binding"/>
    <property type="evidence" value="ECO:0007669"/>
    <property type="project" value="UniProtKB-KW"/>
</dbReference>
<sequence>MKTRTLLILLLLCICSLGYAQSGRFFTADKELSNSLVNKIYQDRKGIVWIATEDGLNRYDGAKFTIYRHDKDDKNSLLNDYVHALFEDSKGNLYIGFFKGLQRYDYATNSFIEIPIVLKEGNTKFNAHVVCILERRNGEILIGCGGLGLFRLEHDPKEGLLAKELSTPYKCDQIASLFEDNQNRLWVTTENNGAFCETGKNTYKNYLKDETEKRNDVQSICQDKEGNIYAGSLNRGFFRYHPQSDSFRPILSADGKQLTVKTLYLNQRGNIYIGTDGNGMKTFYPKENKLIDSNSALATFDFSKTKVHSILEDQAGNTWLGIFQKGVLLLPNDLSKFNYIGYKSVNNNIIGSSCIMAVYEDHEQTLWIGTDNDGIYAIDSSGKLKAHFSPNGTPSSVPATIMTIYEDSQNTLWIGSYRDGVAKMNPTNGHCEYVHLKDENNNHISRIYHITEDNQQNIWICSMGSGLCCIEKGGKRVTHYHTQSPYSPEKNTLNNDWINSLLATPEGKLYIASYYGIGCMDIATRNFTSTYGKSNLLEKQIIYTFYQDKQGNIWAGTSNGLSKIDHQTQEITTYTKKDGLPSNMVCAIQGDDDGYLWISTNHGISRFNPRDKEFINYFSSDGLQGNEFSRNASIRSRDGKLIFGGLNGLVSFYPKEITKPVQDLKIRITDFYIYDEAVHKGSKSGPYEVVSQAVMNENFFHLSHEDNSFSIEFSTMDFNNPERIIYSYSLNNDKWVSLSPGSNRVSFNNLAPGTYHFKVKAQDYNNVSKEKEITILISPAWYASVWAKCIYALLAIVIVYLFVQQVRQRYRARQEMLEHIHGEQINEAKLQFFINISHEIRTPMSLIISPLEKLIRADNDSERQKTYSLIHRNANRILQLINQLMDIRKIDKGQMALKFQEAELIGTLQEICTIFDYQAKNKQIDFQFHHSIDSLPIWIDPKSFDKIIVNILSNAFKFTPDNGKIDLYVNSDVEQESKRQWVEIMVSDSGIGINEQERERIFERFYQIRNSQNNSNIGTGIGLHLTRSLVELHHGTIEAVNNEDGKGCRFIIRLPLGNEHLLVEEIEDKATSPIPLSAAITLPIEESTSETEKEKTKNRRKYKILVVEDDEEIRKYICDELGVNHYMTECTNGKEALTLILQKTPDLVISDVMMPEMDGITLCRKIKQNVNVNHVPVILLTAKSAEEDKLEGLSIGADAYISKPFSLEILKKTVVNIIQNREMLRNTYNGSQDQAENIPEMTLKSSDEKLMEKVMATIHSNITNTQLNGEMIAKEVGISRVHLHRKLKELTNQSTRDLIRNTRLKQAASLLASGKPIDVSEAAYATGFTNMPYFSSAFKELYGIPPKVYMEEHLKKTE</sequence>
<keyword evidence="7" id="KW-0067">ATP-binding</keyword>
<dbReference type="Pfam" id="PF07495">
    <property type="entry name" value="Y_Y_Y"/>
    <property type="match status" value="1"/>
</dbReference>
<dbReference type="InterPro" id="IPR011123">
    <property type="entry name" value="Y_Y_Y"/>
</dbReference>
<dbReference type="RefSeq" id="WP_183207979.1">
    <property type="nucleotide sequence ID" value="NZ_JACIER010000003.1"/>
</dbReference>
<dbReference type="InterPro" id="IPR011006">
    <property type="entry name" value="CheY-like_superfamily"/>
</dbReference>
<evidence type="ECO:0000256" key="13">
    <source>
        <dbReference type="SAM" id="Phobius"/>
    </source>
</evidence>
<keyword evidence="4" id="KW-0808">Transferase</keyword>
<dbReference type="InterPro" id="IPR003661">
    <property type="entry name" value="HisK_dim/P_dom"/>
</dbReference>
<feature type="domain" description="Response regulatory" evidence="17">
    <location>
        <begin position="1103"/>
        <end position="1218"/>
    </location>
</feature>
<dbReference type="PROSITE" id="PS50109">
    <property type="entry name" value="HIS_KIN"/>
    <property type="match status" value="1"/>
</dbReference>
<dbReference type="InterPro" id="IPR015943">
    <property type="entry name" value="WD40/YVTN_repeat-like_dom_sf"/>
</dbReference>
<dbReference type="FunFam" id="3.40.50.2300:FF:000138">
    <property type="entry name" value="Two-component system sensor histidine kinase/response regulator"/>
    <property type="match status" value="1"/>
</dbReference>
<dbReference type="Gene3D" id="2.60.40.10">
    <property type="entry name" value="Immunoglobulins"/>
    <property type="match status" value="1"/>
</dbReference>
<evidence type="ECO:0000256" key="12">
    <source>
        <dbReference type="PROSITE-ProRule" id="PRU00169"/>
    </source>
</evidence>
<evidence type="ECO:0000259" key="15">
    <source>
        <dbReference type="PROSITE" id="PS01124"/>
    </source>
</evidence>
<evidence type="ECO:0000256" key="7">
    <source>
        <dbReference type="ARBA" id="ARBA00022840"/>
    </source>
</evidence>
<dbReference type="PANTHER" id="PTHR43547">
    <property type="entry name" value="TWO-COMPONENT HISTIDINE KINASE"/>
    <property type="match status" value="1"/>
</dbReference>
<dbReference type="SMART" id="SM00342">
    <property type="entry name" value="HTH_ARAC"/>
    <property type="match status" value="1"/>
</dbReference>
<dbReference type="CDD" id="cd00146">
    <property type="entry name" value="PKD"/>
    <property type="match status" value="1"/>
</dbReference>
<keyword evidence="8" id="KW-0902">Two-component regulatory system</keyword>
<dbReference type="InterPro" id="IPR018060">
    <property type="entry name" value="HTH_AraC"/>
</dbReference>
<dbReference type="CDD" id="cd00082">
    <property type="entry name" value="HisKA"/>
    <property type="match status" value="1"/>
</dbReference>
<dbReference type="EMBL" id="JACIER010000003">
    <property type="protein sequence ID" value="MBB4043342.1"/>
    <property type="molecule type" value="Genomic_DNA"/>
</dbReference>
<dbReference type="Gene3D" id="1.10.287.130">
    <property type="match status" value="1"/>
</dbReference>
<dbReference type="SUPFAM" id="SSF55874">
    <property type="entry name" value="ATPase domain of HSP90 chaperone/DNA topoisomerase II/histidine kinase"/>
    <property type="match status" value="1"/>
</dbReference>
<protein>
    <recommendedName>
        <fullName evidence="2">histidine kinase</fullName>
        <ecNumber evidence="2">2.7.13.3</ecNumber>
    </recommendedName>
</protein>
<keyword evidence="6 18" id="KW-0418">Kinase</keyword>
<dbReference type="Pfam" id="PF00512">
    <property type="entry name" value="HisKA"/>
    <property type="match status" value="1"/>
</dbReference>
<dbReference type="Gene3D" id="3.30.565.10">
    <property type="entry name" value="Histidine kinase-like ATPase, C-terminal domain"/>
    <property type="match status" value="1"/>
</dbReference>
<evidence type="ECO:0000256" key="11">
    <source>
        <dbReference type="ARBA" id="ARBA00023163"/>
    </source>
</evidence>
<comment type="caution">
    <text evidence="18">The sequence shown here is derived from an EMBL/GenBank/DDBJ whole genome shotgun (WGS) entry which is preliminary data.</text>
</comment>
<accession>A0A840D4G8</accession>
<keyword evidence="11" id="KW-0804">Transcription</keyword>
<evidence type="ECO:0000256" key="3">
    <source>
        <dbReference type="ARBA" id="ARBA00022553"/>
    </source>
</evidence>
<dbReference type="InterPro" id="IPR009057">
    <property type="entry name" value="Homeodomain-like_sf"/>
</dbReference>
<dbReference type="PROSITE" id="PS00041">
    <property type="entry name" value="HTH_ARAC_FAMILY_1"/>
    <property type="match status" value="1"/>
</dbReference>
<keyword evidence="13" id="KW-0812">Transmembrane</keyword>
<proteinExistence type="predicted"/>
<keyword evidence="13" id="KW-0472">Membrane</keyword>
<organism evidence="18 19">
    <name type="scientific">Bacteroides reticulotermitis</name>
    <dbReference type="NCBI Taxonomy" id="1133319"/>
    <lineage>
        <taxon>Bacteria</taxon>
        <taxon>Pseudomonadati</taxon>
        <taxon>Bacteroidota</taxon>
        <taxon>Bacteroidia</taxon>
        <taxon>Bacteroidales</taxon>
        <taxon>Bacteroidaceae</taxon>
        <taxon>Bacteroides</taxon>
    </lineage>
</organism>
<keyword evidence="9" id="KW-0805">Transcription regulation</keyword>
<feature type="modified residue" description="4-aspartylphosphate" evidence="12">
    <location>
        <position position="1151"/>
    </location>
</feature>
<dbReference type="Pfam" id="PF02518">
    <property type="entry name" value="HATPase_c"/>
    <property type="match status" value="1"/>
</dbReference>
<keyword evidence="13" id="KW-1133">Transmembrane helix</keyword>
<evidence type="ECO:0000256" key="4">
    <source>
        <dbReference type="ARBA" id="ARBA00022679"/>
    </source>
</evidence>
<dbReference type="InterPro" id="IPR013783">
    <property type="entry name" value="Ig-like_fold"/>
</dbReference>
<dbReference type="SUPFAM" id="SSF46689">
    <property type="entry name" value="Homeodomain-like"/>
    <property type="match status" value="1"/>
</dbReference>
<reference evidence="18" key="1">
    <citation type="submission" date="2020-08" db="EMBL/GenBank/DDBJ databases">
        <title>Genomic Encyclopedia of Type Strains, Phase IV (KMG-IV): sequencing the most valuable type-strain genomes for metagenomic binning, comparative biology and taxonomic classification.</title>
        <authorList>
            <person name="Goeker M."/>
        </authorList>
    </citation>
    <scope>NUCLEOTIDE SEQUENCE [LARGE SCALE GENOMIC DNA]</scope>
    <source>
        <strain evidence="18">DSM 105720</strain>
    </source>
</reference>